<dbReference type="PANTHER" id="PTHR42954">
    <property type="entry name" value="FE(2+) TRANSPORT PROTEIN A"/>
    <property type="match status" value="1"/>
</dbReference>
<evidence type="ECO:0000259" key="2">
    <source>
        <dbReference type="SMART" id="SM00899"/>
    </source>
</evidence>
<reference evidence="3 4" key="1">
    <citation type="submission" date="2018-10" db="EMBL/GenBank/DDBJ databases">
        <title>Genomic Encyclopedia of Type Strains, Phase IV (KMG-IV): sequencing the most valuable type-strain genomes for metagenomic binning, comparative biology and taxonomic classification.</title>
        <authorList>
            <person name="Goeker M."/>
        </authorList>
    </citation>
    <scope>NUCLEOTIDE SEQUENCE [LARGE SCALE GENOMIC DNA]</scope>
    <source>
        <strain evidence="3 4">DSM 15521</strain>
    </source>
</reference>
<dbReference type="SMART" id="SM00899">
    <property type="entry name" value="FeoA"/>
    <property type="match status" value="1"/>
</dbReference>
<dbReference type="SUPFAM" id="SSF50037">
    <property type="entry name" value="C-terminal domain of transcriptional repressors"/>
    <property type="match status" value="1"/>
</dbReference>
<dbReference type="InterPro" id="IPR007167">
    <property type="entry name" value="Fe-transptr_FeoA-like"/>
</dbReference>
<keyword evidence="1" id="KW-0408">Iron</keyword>
<feature type="domain" description="Ferrous iron transporter FeoA-like" evidence="2">
    <location>
        <begin position="1"/>
        <end position="73"/>
    </location>
</feature>
<proteinExistence type="predicted"/>
<dbReference type="Pfam" id="PF04023">
    <property type="entry name" value="FeoA"/>
    <property type="match status" value="1"/>
</dbReference>
<protein>
    <submittedName>
        <fullName evidence="3">Ferrous iron transport protein A</fullName>
    </submittedName>
</protein>
<dbReference type="Proteomes" id="UP000280881">
    <property type="component" value="Unassembled WGS sequence"/>
</dbReference>
<sequence>MKLSQLKVGQRAKVVRVKSSQELSRRLRAMGLIKEEVITVEKVAPLGDPIEIRVKGTKLSLRKKEAENVEVEVI</sequence>
<comment type="caution">
    <text evidence="3">The sequence shown here is derived from an EMBL/GenBank/DDBJ whole genome shotgun (WGS) entry which is preliminary data.</text>
</comment>
<accession>A0A420W6Z7</accession>
<gene>
    <name evidence="3" type="ORF">C7457_1308</name>
</gene>
<dbReference type="Gene3D" id="2.30.30.90">
    <property type="match status" value="1"/>
</dbReference>
<evidence type="ECO:0000256" key="1">
    <source>
        <dbReference type="ARBA" id="ARBA00023004"/>
    </source>
</evidence>
<dbReference type="EMBL" id="RBIE01000002">
    <property type="protein sequence ID" value="RKQ61855.1"/>
    <property type="molecule type" value="Genomic_DNA"/>
</dbReference>
<dbReference type="InterPro" id="IPR052713">
    <property type="entry name" value="FeoA"/>
</dbReference>
<organism evidence="3 4">
    <name type="scientific">Thermovibrio guaymasensis</name>
    <dbReference type="NCBI Taxonomy" id="240167"/>
    <lineage>
        <taxon>Bacteria</taxon>
        <taxon>Pseudomonadati</taxon>
        <taxon>Aquificota</taxon>
        <taxon>Aquificia</taxon>
        <taxon>Desulfurobacteriales</taxon>
        <taxon>Desulfurobacteriaceae</taxon>
        <taxon>Thermovibrio</taxon>
    </lineage>
</organism>
<dbReference type="RefSeq" id="WP_121171265.1">
    <property type="nucleotide sequence ID" value="NZ_RBIE01000002.1"/>
</dbReference>
<evidence type="ECO:0000313" key="3">
    <source>
        <dbReference type="EMBL" id="RKQ61855.1"/>
    </source>
</evidence>
<name>A0A420W6Z7_9BACT</name>
<evidence type="ECO:0000313" key="4">
    <source>
        <dbReference type="Proteomes" id="UP000280881"/>
    </source>
</evidence>
<dbReference type="OrthoDB" id="9811076at2"/>
<dbReference type="InterPro" id="IPR008988">
    <property type="entry name" value="Transcriptional_repressor_C"/>
</dbReference>
<dbReference type="AlphaFoldDB" id="A0A420W6Z7"/>
<dbReference type="GO" id="GO:0046914">
    <property type="term" value="F:transition metal ion binding"/>
    <property type="evidence" value="ECO:0007669"/>
    <property type="project" value="InterPro"/>
</dbReference>
<dbReference type="InterPro" id="IPR038157">
    <property type="entry name" value="FeoA_core_dom"/>
</dbReference>
<dbReference type="PANTHER" id="PTHR42954:SF2">
    <property type="entry name" value="FE(2+) TRANSPORT PROTEIN A"/>
    <property type="match status" value="1"/>
</dbReference>
<keyword evidence="4" id="KW-1185">Reference proteome</keyword>